<reference evidence="1 2" key="1">
    <citation type="submission" date="2014-02" db="EMBL/GenBank/DDBJ databases">
        <title>Comparative genomics and transcriptomics to identify genetic mechanisms underlying the emergence of carbapenem resistant Acinetobacter baumannii (CRAb).</title>
        <authorList>
            <person name="Harris A.D."/>
            <person name="Johnson K.J."/>
            <person name="George J."/>
            <person name="Shefchek K."/>
            <person name="Daugherty S.C."/>
            <person name="Parankush S."/>
            <person name="Sadzewicz L."/>
            <person name="Tallon L."/>
            <person name="Sengamalay N."/>
            <person name="Hazen T.H."/>
            <person name="Rasko D.A."/>
        </authorList>
    </citation>
    <scope>NUCLEOTIDE SEQUENCE [LARGE SCALE GENOMIC DNA]</scope>
    <source>
        <strain evidence="1 2">625974</strain>
    </source>
</reference>
<dbReference type="Proteomes" id="UP000021108">
    <property type="component" value="Unassembled WGS sequence"/>
</dbReference>
<dbReference type="PATRIC" id="fig|1310607.3.peg.281"/>
<comment type="caution">
    <text evidence="1">The sequence shown here is derived from an EMBL/GenBank/DDBJ whole genome shotgun (WGS) entry which is preliminary data.</text>
</comment>
<dbReference type="RefSeq" id="WP_032058596.1">
    <property type="nucleotide sequence ID" value="NZ_JEXD01000002.1"/>
</dbReference>
<name>A0A009PLS8_ACIBA</name>
<accession>A0A009PLS8</accession>
<sequence>MVKTRTEINQESNERRGIVNKAFKLHQSTVDAIRSFADDSEKSQAQLVTNAFDGFYTPLPAGYENQDGEDISSDIYIYHPYGLETWLVITNVRDDYNEDREIDLDEIKFEDMVNHFISQHLPGLHINNIKIFYTPILGSGEFYRPNFSKLKQEMYKDSVSFFFDLFHEMPTLFRYKNLQMVPMIEGSKEYEKLTKLY</sequence>
<proteinExistence type="predicted"/>
<gene>
    <name evidence="1" type="ORF">J506_0280</name>
</gene>
<evidence type="ECO:0000313" key="1">
    <source>
        <dbReference type="EMBL" id="EXC09442.1"/>
    </source>
</evidence>
<evidence type="ECO:0000313" key="2">
    <source>
        <dbReference type="Proteomes" id="UP000021108"/>
    </source>
</evidence>
<dbReference type="EMBL" id="JEXD01000002">
    <property type="protein sequence ID" value="EXC09442.1"/>
    <property type="molecule type" value="Genomic_DNA"/>
</dbReference>
<dbReference type="AlphaFoldDB" id="A0A009PLS8"/>
<protein>
    <submittedName>
        <fullName evidence="1">Uncharacterized protein</fullName>
    </submittedName>
</protein>
<organism evidence="1 2">
    <name type="scientific">Acinetobacter baumannii 625974</name>
    <dbReference type="NCBI Taxonomy" id="1310607"/>
    <lineage>
        <taxon>Bacteria</taxon>
        <taxon>Pseudomonadati</taxon>
        <taxon>Pseudomonadota</taxon>
        <taxon>Gammaproteobacteria</taxon>
        <taxon>Moraxellales</taxon>
        <taxon>Moraxellaceae</taxon>
        <taxon>Acinetobacter</taxon>
        <taxon>Acinetobacter calcoaceticus/baumannii complex</taxon>
    </lineage>
</organism>